<gene>
    <name evidence="1" type="ORF">SAMN05444279_10794</name>
</gene>
<dbReference type="OrthoDB" id="7667294at2"/>
<organism evidence="1 2">
    <name type="scientific">Ruegeria intermedia</name>
    <dbReference type="NCBI Taxonomy" id="996115"/>
    <lineage>
        <taxon>Bacteria</taxon>
        <taxon>Pseudomonadati</taxon>
        <taxon>Pseudomonadota</taxon>
        <taxon>Alphaproteobacteria</taxon>
        <taxon>Rhodobacterales</taxon>
        <taxon>Roseobacteraceae</taxon>
        <taxon>Ruegeria</taxon>
    </lineage>
</organism>
<sequence>MTFTASPWPNVPYSQPDWPDTWLRFETEYSDAHQPSRLVSHPGVPYVATQTLSSRPTEADLGQVGLDYLTKLHDFLTARGHEPVYLKYAVDSLSRKIVNAFKWLPLWPKFGIPIGSSAVPRLASWNLSRAADHDVPASVILVAAEVYGSDNQISPRAGIRVPMTVEAHGNTYSVRIRSATVEFPAGEDAFLTDLAARAGPSSGPGMLLAVSAALERLYSGDDITSEIANKAGVTQGSVTINDIQFHPQNLMNWQTSPWEFSIQATAHNANPTRVPSPLGYAVCGVFRFDSIGEPTPAGVIKQSDPVLVSVERTPLVTHAAPQGKAFVFARTPPGWAAPAGEAYDWSGRRPTRDDGVLDRFRSLFELAPSAHVDLESDGFRVCVCPGYAPEDAGQPPLTTKTVHLPNGHDLQPRRDTFSAVSAYFNCFRLFRLMKRFGLPPHLFNVRAQPEMLVFYRYGISPGPGKSGRTVNAQVKLDCKTQGKPVIHMNLALAELTKWDRPDPPDWAQPLGIATSGRWIGHEFGHYLLAARLGQLEFDFAHSAGDAIAAIMSDPGSALAEPPGNGVAASFRGITYPFVFATRRHDRIAEMGWAWYGSLNRSVIEDPAAGPCHTKGYLTEQILSTTLFRLYRALGGDTVQADGRADIPRRRRAARMALFLLFRATAGFAQPPSRAEMLELGLEEAGWLTLPPLPLGPSAAPDPWQGGTTHKVVRWAFEAQGMFPPDPQRMHNGPGDPTPEDIYVSDRRPWTEDTLAGPVQYGPGAYVPVSLDWRADARWLSDPANLRVGNRGTAQAQSVGLRVWVGSDPLSPPDPITWNAAAIDLLLGNLAPGGSIDLLSLPQVQTLVNGTVAAPGTLGLILFEVTCPNDRANTDPLAQLPPKAEDSGAGLPETRQALTDLVANDNNLGLVVVRP</sequence>
<name>A0A1M4W0I5_9RHOB</name>
<evidence type="ECO:0000313" key="2">
    <source>
        <dbReference type="Proteomes" id="UP000325134"/>
    </source>
</evidence>
<keyword evidence="2" id="KW-1185">Reference proteome</keyword>
<proteinExistence type="predicted"/>
<dbReference type="Proteomes" id="UP000325134">
    <property type="component" value="Unassembled WGS sequence"/>
</dbReference>
<dbReference type="EMBL" id="FQVK01000007">
    <property type="protein sequence ID" value="SHE74726.1"/>
    <property type="molecule type" value="Genomic_DNA"/>
</dbReference>
<protein>
    <submittedName>
        <fullName evidence="1">Uncharacterized protein</fullName>
    </submittedName>
</protein>
<reference evidence="1 2" key="1">
    <citation type="submission" date="2016-11" db="EMBL/GenBank/DDBJ databases">
        <authorList>
            <person name="Varghese N."/>
            <person name="Submissions S."/>
        </authorList>
    </citation>
    <scope>NUCLEOTIDE SEQUENCE [LARGE SCALE GENOMIC DNA]</scope>
    <source>
        <strain evidence="1 2">DSM 29341</strain>
    </source>
</reference>
<accession>A0A1M4W0I5</accession>
<dbReference type="AlphaFoldDB" id="A0A1M4W0I5"/>
<evidence type="ECO:0000313" key="1">
    <source>
        <dbReference type="EMBL" id="SHE74726.1"/>
    </source>
</evidence>